<feature type="compositionally biased region" description="Low complexity" evidence="1">
    <location>
        <begin position="593"/>
        <end position="610"/>
    </location>
</feature>
<feature type="region of interest" description="Disordered" evidence="1">
    <location>
        <begin position="420"/>
        <end position="454"/>
    </location>
</feature>
<dbReference type="OrthoDB" id="3928002at2759"/>
<feature type="signal peptide" evidence="2">
    <location>
        <begin position="1"/>
        <end position="17"/>
    </location>
</feature>
<feature type="compositionally biased region" description="Basic and acidic residues" evidence="1">
    <location>
        <begin position="195"/>
        <end position="220"/>
    </location>
</feature>
<feature type="compositionally biased region" description="Polar residues" evidence="1">
    <location>
        <begin position="626"/>
        <end position="639"/>
    </location>
</feature>
<dbReference type="PANTHER" id="PTHR38049">
    <property type="entry name" value="RICIN B LECTIN DOMAIN-CONTAINING PROTEIN"/>
    <property type="match status" value="1"/>
</dbReference>
<organism evidence="3 4">
    <name type="scientific">Didymosphaeria variabile</name>
    <dbReference type="NCBI Taxonomy" id="1932322"/>
    <lineage>
        <taxon>Eukaryota</taxon>
        <taxon>Fungi</taxon>
        <taxon>Dikarya</taxon>
        <taxon>Ascomycota</taxon>
        <taxon>Pezizomycotina</taxon>
        <taxon>Dothideomycetes</taxon>
        <taxon>Pleosporomycetidae</taxon>
        <taxon>Pleosporales</taxon>
        <taxon>Massarineae</taxon>
        <taxon>Didymosphaeriaceae</taxon>
        <taxon>Didymosphaeria</taxon>
    </lineage>
</organism>
<dbReference type="GeneID" id="80903723"/>
<dbReference type="Proteomes" id="UP001140513">
    <property type="component" value="Unassembled WGS sequence"/>
</dbReference>
<feature type="compositionally biased region" description="Polar residues" evidence="1">
    <location>
        <begin position="473"/>
        <end position="488"/>
    </location>
</feature>
<proteinExistence type="predicted"/>
<keyword evidence="4" id="KW-1185">Reference proteome</keyword>
<feature type="chain" id="PRO_5040767089" evidence="2">
    <location>
        <begin position="18"/>
        <end position="771"/>
    </location>
</feature>
<gene>
    <name evidence="3" type="ORF">N0V89_000193</name>
</gene>
<feature type="compositionally biased region" description="Pro residues" evidence="1">
    <location>
        <begin position="288"/>
        <end position="312"/>
    </location>
</feature>
<feature type="compositionally biased region" description="Basic and acidic residues" evidence="1">
    <location>
        <begin position="582"/>
        <end position="592"/>
    </location>
</feature>
<sequence length="771" mass="85507">MVLSILVAIVAAPALLGTQEAIRQSQSKEKREEHRARRCNLIASCVKSSLRSREINGRPIVLKDGKLWIDTGTSDGGAFGHPYAGYYLPYPDSKYEGLVTTITDEAPIMNWIYVDKDTYEVKYGVRLDAQPNLTGPFDCTRQDRRLTFDGWEGWCAVEEFPTRWALYFDKDDDGLKSKVAEGTRVLEIELARKEKRWKKDGEERQQDQTTKRAVETKEDAPVDNPITAQPELSPPGVGVPSEEKAPEPLKPFKLPKSIFSDPPRPLFFEQEMLPPRSPPPAYNREDPAMPPPVENIVLPPAPAPEPGTPSPPLATSKPEPEPERPPPLATPKPVIRRPETPPQPPQKASPPERTYRESAFETPRQAPVPPVRAAQETTPVAPAPLKVSPPTDKRPTPKLNRMSGTRAMSQAQMFESWAMGQPPKNETTFAKAEFRPTSNVPSLSDPASDYSDSPKIDEDEILQMYGELKASSPLVSTPPQLEKTQLQPSAPLVASDPAVFARLSSGSSTTSDPAVVKDGPDEQNLLQRKKSLKGPSTTVPNDTLPPLPVGLFRGNSQRRNSPDRERSGSEPLNRKQGLTFSRTRDTSPDQQRRPSATTSRDSPRSTRTTRPPGPRDSPVPRDRNDSTSSQSQRGETPRSSPILRQRADPPLQRGERPSPRPLARTNTAPVRNGVDRSRTTSSLYREIDDMVSTGRDRSDSTASNASTSNTSSTRMNGSRNEGREPPLRRTVTAREMPSGRRNESGRSTSERTREGTRDFARRGEREAERRI</sequence>
<dbReference type="PANTHER" id="PTHR38049:SF2">
    <property type="entry name" value="RICIN B LECTIN DOMAIN-CONTAINING PROTEIN"/>
    <property type="match status" value="1"/>
</dbReference>
<evidence type="ECO:0000313" key="4">
    <source>
        <dbReference type="Proteomes" id="UP001140513"/>
    </source>
</evidence>
<dbReference type="RefSeq" id="XP_056075840.1">
    <property type="nucleotide sequence ID" value="XM_056209018.1"/>
</dbReference>
<dbReference type="AlphaFoldDB" id="A0A9W8XU78"/>
<name>A0A9W8XU78_9PLEO</name>
<dbReference type="EMBL" id="JAPEUX010000001">
    <property type="protein sequence ID" value="KAJ4359638.1"/>
    <property type="molecule type" value="Genomic_DNA"/>
</dbReference>
<accession>A0A9W8XU78</accession>
<keyword evidence="2" id="KW-0732">Signal</keyword>
<feature type="region of interest" description="Disordered" evidence="1">
    <location>
        <begin position="195"/>
        <end position="406"/>
    </location>
</feature>
<reference evidence="3" key="1">
    <citation type="submission" date="2022-10" db="EMBL/GenBank/DDBJ databases">
        <title>Tapping the CABI collections for fungal endophytes: first genome assemblies for Collariella, Neodidymelliopsis, Ascochyta clinopodiicola, Didymella pomorum, Didymosphaeria variabile, Neocosmospora piperis and Neocucurbitaria cava.</title>
        <authorList>
            <person name="Hill R."/>
        </authorList>
    </citation>
    <scope>NUCLEOTIDE SEQUENCE</scope>
    <source>
        <strain evidence="3">IMI 356815</strain>
    </source>
</reference>
<feature type="region of interest" description="Disordered" evidence="1">
    <location>
        <begin position="467"/>
        <end position="771"/>
    </location>
</feature>
<evidence type="ECO:0000256" key="2">
    <source>
        <dbReference type="SAM" id="SignalP"/>
    </source>
</evidence>
<evidence type="ECO:0000256" key="1">
    <source>
        <dbReference type="SAM" id="MobiDB-lite"/>
    </source>
</evidence>
<protein>
    <submittedName>
        <fullName evidence="3">Uncharacterized protein</fullName>
    </submittedName>
</protein>
<feature type="compositionally biased region" description="Basic and acidic residues" evidence="1">
    <location>
        <begin position="737"/>
        <end position="771"/>
    </location>
</feature>
<evidence type="ECO:0000313" key="3">
    <source>
        <dbReference type="EMBL" id="KAJ4359638.1"/>
    </source>
</evidence>
<comment type="caution">
    <text evidence="3">The sequence shown here is derived from an EMBL/GenBank/DDBJ whole genome shotgun (WGS) entry which is preliminary data.</text>
</comment>
<feature type="compositionally biased region" description="Low complexity" evidence="1">
    <location>
        <begin position="700"/>
        <end position="719"/>
    </location>
</feature>